<dbReference type="EMBL" id="OX465083">
    <property type="protein sequence ID" value="CAI9293780.1"/>
    <property type="molecule type" value="Genomic_DNA"/>
</dbReference>
<sequence length="553" mass="61924">MRKYRHLLNLGRAKGLFISNRAPWAQQASPVKSHQLSRCTQQPPPLPPSSCSRISINKCNAGNIVSRHYLHASLGNLTRIHSHFHYSTLEASQLDYEEEQSSVDYHVIVKDRDVVSASITPAYKHWLPLSNLDLLLPPVAAGVFFCYKKKDGVPMSPATVVKTFRTSLAEALSTFYPLAGEIVQNNQGEPELLCNNSGVEFVHAQADIELKDLDFHRPDDSVKGKLVPKINRGVLSVQVTELNCGSIIISCSIDHRVADGQSLNMFLVSWAEIAQMKQITNIPSFRTSILNPRKPPTYDTLVDSLYLPISFLPPPPSFQDTLYSRMYYITAESINRIQSQASSMETRRSKLQSFTAFLWKLLAHGGDDNVNTNSRMGIVVNGRQFLNENNEKSSAHMENHFGNVLSIPYGSAKNEDLKTMPLNEVADEVHKFVAKATKEEHFRGLIDWVELHRPEPAVAKIYFGLKEIEGEATVVSSGQGLPIKDMDFGWGKPEFGSYHFPWGSQSGYLTPMPSAKNNGDWVVYMHLKQKDLDLIENMAPGVFTPLNNSHLSF</sequence>
<name>A0AA35ZJH6_LACSI</name>
<dbReference type="Proteomes" id="UP001177003">
    <property type="component" value="Chromosome 7"/>
</dbReference>
<keyword evidence="3" id="KW-1185">Reference proteome</keyword>
<dbReference type="Pfam" id="PF02458">
    <property type="entry name" value="Transferase"/>
    <property type="match status" value="1"/>
</dbReference>
<dbReference type="PANTHER" id="PTHR31642:SF228">
    <property type="entry name" value="ALCOHOL O-ACETYLTRANSFERASE"/>
    <property type="match status" value="1"/>
</dbReference>
<dbReference type="InterPro" id="IPR023213">
    <property type="entry name" value="CAT-like_dom_sf"/>
</dbReference>
<dbReference type="GO" id="GO:0016747">
    <property type="term" value="F:acyltransferase activity, transferring groups other than amino-acyl groups"/>
    <property type="evidence" value="ECO:0007669"/>
    <property type="project" value="TreeGrafter"/>
</dbReference>
<comment type="similarity">
    <text evidence="1">Belongs to the plant acyltransferase family.</text>
</comment>
<gene>
    <name evidence="2" type="ORF">LSALG_LOCUS32790</name>
</gene>
<organism evidence="2 3">
    <name type="scientific">Lactuca saligna</name>
    <name type="common">Willowleaf lettuce</name>
    <dbReference type="NCBI Taxonomy" id="75948"/>
    <lineage>
        <taxon>Eukaryota</taxon>
        <taxon>Viridiplantae</taxon>
        <taxon>Streptophyta</taxon>
        <taxon>Embryophyta</taxon>
        <taxon>Tracheophyta</taxon>
        <taxon>Spermatophyta</taxon>
        <taxon>Magnoliopsida</taxon>
        <taxon>eudicotyledons</taxon>
        <taxon>Gunneridae</taxon>
        <taxon>Pentapetalae</taxon>
        <taxon>asterids</taxon>
        <taxon>campanulids</taxon>
        <taxon>Asterales</taxon>
        <taxon>Asteraceae</taxon>
        <taxon>Cichorioideae</taxon>
        <taxon>Cichorieae</taxon>
        <taxon>Lactucinae</taxon>
        <taxon>Lactuca</taxon>
    </lineage>
</organism>
<proteinExistence type="inferred from homology"/>
<accession>A0AA35ZJH6</accession>
<dbReference type="Gene3D" id="3.30.559.10">
    <property type="entry name" value="Chloramphenicol acetyltransferase-like domain"/>
    <property type="match status" value="2"/>
</dbReference>
<evidence type="ECO:0000313" key="3">
    <source>
        <dbReference type="Proteomes" id="UP001177003"/>
    </source>
</evidence>
<evidence type="ECO:0000313" key="2">
    <source>
        <dbReference type="EMBL" id="CAI9293780.1"/>
    </source>
</evidence>
<evidence type="ECO:0000256" key="1">
    <source>
        <dbReference type="ARBA" id="ARBA00009861"/>
    </source>
</evidence>
<dbReference type="InterPro" id="IPR050317">
    <property type="entry name" value="Plant_Fungal_Acyltransferase"/>
</dbReference>
<dbReference type="PANTHER" id="PTHR31642">
    <property type="entry name" value="TRICHOTHECENE 3-O-ACETYLTRANSFERASE"/>
    <property type="match status" value="1"/>
</dbReference>
<protein>
    <submittedName>
        <fullName evidence="2">Uncharacterized protein</fullName>
    </submittedName>
</protein>
<reference evidence="2" key="1">
    <citation type="submission" date="2023-04" db="EMBL/GenBank/DDBJ databases">
        <authorList>
            <person name="Vijverberg K."/>
            <person name="Xiong W."/>
            <person name="Schranz E."/>
        </authorList>
    </citation>
    <scope>NUCLEOTIDE SEQUENCE</scope>
</reference>
<dbReference type="AlphaFoldDB" id="A0AA35ZJH6"/>